<dbReference type="EMBL" id="KL217402">
    <property type="protein sequence ID" value="KFV77326.1"/>
    <property type="molecule type" value="Genomic_DNA"/>
</dbReference>
<feature type="non-terminal residue" evidence="1">
    <location>
        <position position="1"/>
    </location>
</feature>
<feature type="non-terminal residue" evidence="1">
    <location>
        <position position="43"/>
    </location>
</feature>
<gene>
    <name evidence="1" type="ORF">N307_00924</name>
</gene>
<evidence type="ECO:0000313" key="1">
    <source>
        <dbReference type="EMBL" id="KFV77326.1"/>
    </source>
</evidence>
<dbReference type="Proteomes" id="UP000053875">
    <property type="component" value="Unassembled WGS sequence"/>
</dbReference>
<proteinExistence type="predicted"/>
<evidence type="ECO:0000313" key="2">
    <source>
        <dbReference type="Proteomes" id="UP000053875"/>
    </source>
</evidence>
<organism evidence="1 2">
    <name type="scientific">Dryobates pubescens</name>
    <name type="common">Downy woodpecker</name>
    <name type="synonym">Picoides pubescens</name>
    <dbReference type="NCBI Taxonomy" id="118200"/>
    <lineage>
        <taxon>Eukaryota</taxon>
        <taxon>Metazoa</taxon>
        <taxon>Chordata</taxon>
        <taxon>Craniata</taxon>
        <taxon>Vertebrata</taxon>
        <taxon>Euteleostomi</taxon>
        <taxon>Archelosauria</taxon>
        <taxon>Archosauria</taxon>
        <taxon>Dinosauria</taxon>
        <taxon>Saurischia</taxon>
        <taxon>Theropoda</taxon>
        <taxon>Coelurosauria</taxon>
        <taxon>Aves</taxon>
        <taxon>Neognathae</taxon>
        <taxon>Neoaves</taxon>
        <taxon>Telluraves</taxon>
        <taxon>Coraciimorphae</taxon>
        <taxon>Piciformes</taxon>
        <taxon>Picidae</taxon>
        <taxon>Dryobates</taxon>
    </lineage>
</organism>
<keyword evidence="2" id="KW-1185">Reference proteome</keyword>
<protein>
    <submittedName>
        <fullName evidence="1">Uncharacterized protein</fullName>
    </submittedName>
</protein>
<name>A0A093H6R1_DRYPU</name>
<sequence>PSTERNLPAFSTYWFGARKLVPSTRPIPFNICSLETAFLYNQN</sequence>
<dbReference type="AlphaFoldDB" id="A0A093H6R1"/>
<accession>A0A093H6R1</accession>
<reference evidence="1 2" key="1">
    <citation type="submission" date="2014-04" db="EMBL/GenBank/DDBJ databases">
        <title>Genome evolution of avian class.</title>
        <authorList>
            <person name="Zhang G."/>
            <person name="Li C."/>
        </authorList>
    </citation>
    <scope>NUCLEOTIDE SEQUENCE [LARGE SCALE GENOMIC DNA]</scope>
    <source>
        <strain evidence="1">BGI_N307</strain>
    </source>
</reference>